<protein>
    <submittedName>
        <fullName evidence="1">Uncharacterized protein</fullName>
    </submittedName>
</protein>
<sequence length="119" mass="13874">MKILCPLSVRGLYVRAHSRVLSHAQSAHYAVFFPPLHVPPTPFVSLLHHTRVSRGYSIRRRPQEKKHGEKGWCCQYFGITPADRLVYKKDSFLRYRCMKNNIKSSQLSFFRAPLHTASY</sequence>
<dbReference type="AlphaFoldDB" id="A0A8X6MCR5"/>
<keyword evidence="2" id="KW-1185">Reference proteome</keyword>
<evidence type="ECO:0000313" key="1">
    <source>
        <dbReference type="EMBL" id="GFS40595.1"/>
    </source>
</evidence>
<organism evidence="1 2">
    <name type="scientific">Trichonephila inaurata madagascariensis</name>
    <dbReference type="NCBI Taxonomy" id="2747483"/>
    <lineage>
        <taxon>Eukaryota</taxon>
        <taxon>Metazoa</taxon>
        <taxon>Ecdysozoa</taxon>
        <taxon>Arthropoda</taxon>
        <taxon>Chelicerata</taxon>
        <taxon>Arachnida</taxon>
        <taxon>Araneae</taxon>
        <taxon>Araneomorphae</taxon>
        <taxon>Entelegynae</taxon>
        <taxon>Araneoidea</taxon>
        <taxon>Nephilidae</taxon>
        <taxon>Trichonephila</taxon>
        <taxon>Trichonephila inaurata</taxon>
    </lineage>
</organism>
<accession>A0A8X6MCR5</accession>
<proteinExistence type="predicted"/>
<evidence type="ECO:0000313" key="2">
    <source>
        <dbReference type="Proteomes" id="UP000886998"/>
    </source>
</evidence>
<dbReference type="EMBL" id="BMAV01025332">
    <property type="protein sequence ID" value="GFS40595.1"/>
    <property type="molecule type" value="Genomic_DNA"/>
</dbReference>
<reference evidence="1" key="1">
    <citation type="submission" date="2020-08" db="EMBL/GenBank/DDBJ databases">
        <title>Multicomponent nature underlies the extraordinary mechanical properties of spider dragline silk.</title>
        <authorList>
            <person name="Kono N."/>
            <person name="Nakamura H."/>
            <person name="Mori M."/>
            <person name="Yoshida Y."/>
            <person name="Ohtoshi R."/>
            <person name="Malay A.D."/>
            <person name="Moran D.A.P."/>
            <person name="Tomita M."/>
            <person name="Numata K."/>
            <person name="Arakawa K."/>
        </authorList>
    </citation>
    <scope>NUCLEOTIDE SEQUENCE</scope>
</reference>
<name>A0A8X6MCR5_9ARAC</name>
<dbReference type="Proteomes" id="UP000886998">
    <property type="component" value="Unassembled WGS sequence"/>
</dbReference>
<gene>
    <name evidence="1" type="ORF">TNIN_144331</name>
</gene>
<comment type="caution">
    <text evidence="1">The sequence shown here is derived from an EMBL/GenBank/DDBJ whole genome shotgun (WGS) entry which is preliminary data.</text>
</comment>